<evidence type="ECO:0000256" key="1">
    <source>
        <dbReference type="ARBA" id="ARBA00013194"/>
    </source>
</evidence>
<feature type="domain" description="PPIase cyclophilin-type" evidence="4">
    <location>
        <begin position="64"/>
        <end position="226"/>
    </location>
</feature>
<dbReference type="KEGG" id="hbs:IPV69_21770"/>
<evidence type="ECO:0000256" key="3">
    <source>
        <dbReference type="ARBA" id="ARBA00023235"/>
    </source>
</evidence>
<keyword evidence="6" id="KW-1185">Reference proteome</keyword>
<dbReference type="EMBL" id="CP063458">
    <property type="protein sequence ID" value="QOV88827.1"/>
    <property type="molecule type" value="Genomic_DNA"/>
</dbReference>
<dbReference type="PANTHER" id="PTHR43246">
    <property type="entry name" value="PEPTIDYL-PROLYL CIS-TRANS ISOMERASE CYP38, CHLOROPLASTIC"/>
    <property type="match status" value="1"/>
</dbReference>
<dbReference type="AlphaFoldDB" id="A0A7M2WTI1"/>
<evidence type="ECO:0000259" key="4">
    <source>
        <dbReference type="PROSITE" id="PS50072"/>
    </source>
</evidence>
<accession>A0A7M2WTI1</accession>
<dbReference type="InterPro" id="IPR002130">
    <property type="entry name" value="Cyclophilin-type_PPIase_dom"/>
</dbReference>
<dbReference type="PROSITE" id="PS50072">
    <property type="entry name" value="CSA_PPIASE_2"/>
    <property type="match status" value="1"/>
</dbReference>
<protein>
    <recommendedName>
        <fullName evidence="1">peptidylprolyl isomerase</fullName>
        <ecNumber evidence="1">5.2.1.8</ecNumber>
    </recommendedName>
</protein>
<keyword evidence="3 5" id="KW-0413">Isomerase</keyword>
<dbReference type="EC" id="5.2.1.8" evidence="1"/>
<dbReference type="Pfam" id="PF00160">
    <property type="entry name" value="Pro_isomerase"/>
    <property type="match status" value="1"/>
</dbReference>
<evidence type="ECO:0000313" key="6">
    <source>
        <dbReference type="Proteomes" id="UP000593765"/>
    </source>
</evidence>
<evidence type="ECO:0000313" key="5">
    <source>
        <dbReference type="EMBL" id="QOV88827.1"/>
    </source>
</evidence>
<evidence type="ECO:0000256" key="2">
    <source>
        <dbReference type="ARBA" id="ARBA00023110"/>
    </source>
</evidence>
<dbReference type="SUPFAM" id="SSF50891">
    <property type="entry name" value="Cyclophilin-like"/>
    <property type="match status" value="1"/>
</dbReference>
<keyword evidence="2" id="KW-0697">Rotamase</keyword>
<dbReference type="InterPro" id="IPR029000">
    <property type="entry name" value="Cyclophilin-like_dom_sf"/>
</dbReference>
<name>A0A7M2WTI1_9BACT</name>
<gene>
    <name evidence="5" type="ORF">IPV69_21770</name>
</gene>
<organism evidence="5 6">
    <name type="scientific">Humisphaera borealis</name>
    <dbReference type="NCBI Taxonomy" id="2807512"/>
    <lineage>
        <taxon>Bacteria</taxon>
        <taxon>Pseudomonadati</taxon>
        <taxon>Planctomycetota</taxon>
        <taxon>Phycisphaerae</taxon>
        <taxon>Tepidisphaerales</taxon>
        <taxon>Tepidisphaeraceae</taxon>
        <taxon>Humisphaera</taxon>
    </lineage>
</organism>
<reference evidence="5 6" key="1">
    <citation type="submission" date="2020-10" db="EMBL/GenBank/DDBJ databases">
        <title>Wide distribution of Phycisphaera-like planctomycetes from WD2101 soil group in peatlands and genome analysis of the first cultivated representative.</title>
        <authorList>
            <person name="Dedysh S.N."/>
            <person name="Beletsky A.V."/>
            <person name="Ivanova A."/>
            <person name="Kulichevskaya I.S."/>
            <person name="Suzina N.E."/>
            <person name="Philippov D.A."/>
            <person name="Rakitin A.L."/>
            <person name="Mardanov A.V."/>
            <person name="Ravin N.V."/>
        </authorList>
    </citation>
    <scope>NUCLEOTIDE SEQUENCE [LARGE SCALE GENOMIC DNA]</scope>
    <source>
        <strain evidence="5 6">M1803</strain>
    </source>
</reference>
<dbReference type="InterPro" id="IPR044665">
    <property type="entry name" value="E_coli_cyclophilin_A-like"/>
</dbReference>
<dbReference type="Proteomes" id="UP000593765">
    <property type="component" value="Chromosome"/>
</dbReference>
<proteinExistence type="predicted"/>
<sequence length="709" mass="71200">MTSPRPRPIVTAVRSAIETLEDRRLFAVIGSPLADISGNPGGTGTVNAAAAFNDDTATFVQVTTSLGNYRVQLFDSRKPGTVQNFLRYVNADRYDGLIIHRSDTLGGSTVLPPTILQGGGYVFPGFNHVATFPPIVNEFTSNGIISNTRGTLAMAKSSNPDSATSEWFLNLSDNSADLDDTGNSGGFTVFAKVVDADLPIVDAIAAVPRFAFASPFSTIPLRNYTNTDFSNSVTPGANNVISTTTDIISDVLTYSVSSSDPSIAAASVDAAGQVALTYGSTVGTATVTVTATGVDGVTTGQTTFDVGVGQLDVTIGGTSGNKSVSFTDADGTVSTVSVKGAGTATVRFTGTDLAQTANKGKISVAGAGGAALSLVSIAGSDASTAVTITGKGGDGVTSLQVLSADGALKSLTASKTNLTGAITTVGAVGTINLLSANNAALNLGGTTSDKGVKITAGDFVDTDIISGAPLASVKLRSDTGTDGLSDVISAPGITSLTITGNSSATITSVGEPNINKITIGGDFSGSISGHQIASLTVKGNLTGATINAIHAANEHADAREANLKQNQAIGKLAVGGAIVNSVVDTAGSVGSITAGSVSSSRLFIGLLGQTLVPTTVSQLTQEATLNVLTIKGTLASTDIASRFLGKLNIGSVTTDNGGAPFGLAGDSLTLLNARKADGTRITIKNVTTQAEFDASIGAIGLGDWNVAIL</sequence>
<dbReference type="Gene3D" id="2.40.100.10">
    <property type="entry name" value="Cyclophilin-like"/>
    <property type="match status" value="1"/>
</dbReference>
<dbReference type="RefSeq" id="WP_206291834.1">
    <property type="nucleotide sequence ID" value="NZ_CP063458.1"/>
</dbReference>
<dbReference type="GO" id="GO:0003755">
    <property type="term" value="F:peptidyl-prolyl cis-trans isomerase activity"/>
    <property type="evidence" value="ECO:0007669"/>
    <property type="project" value="UniProtKB-KW"/>
</dbReference>